<dbReference type="AlphaFoldDB" id="A0A6B8M3G5"/>
<evidence type="ECO:0000313" key="3">
    <source>
        <dbReference type="Proteomes" id="UP000422569"/>
    </source>
</evidence>
<dbReference type="RefSeq" id="WP_026016252.1">
    <property type="nucleotide sequence ID" value="NZ_CP044331.1"/>
</dbReference>
<keyword evidence="3" id="KW-1185">Reference proteome</keyword>
<feature type="region of interest" description="Disordered" evidence="1">
    <location>
        <begin position="1"/>
        <end position="75"/>
    </location>
</feature>
<organism evidence="2 3">
    <name type="scientific">Methylocystis parvus</name>
    <dbReference type="NCBI Taxonomy" id="134"/>
    <lineage>
        <taxon>Bacteria</taxon>
        <taxon>Pseudomonadati</taxon>
        <taxon>Pseudomonadota</taxon>
        <taxon>Alphaproteobacteria</taxon>
        <taxon>Hyphomicrobiales</taxon>
        <taxon>Methylocystaceae</taxon>
        <taxon>Methylocystis</taxon>
    </lineage>
</organism>
<name>A0A6B8M3G5_9HYPH</name>
<protein>
    <submittedName>
        <fullName evidence="2">Uncharacterized protein</fullName>
    </submittedName>
</protein>
<gene>
    <name evidence="2" type="ORF">F7D14_05005</name>
</gene>
<dbReference type="KEGG" id="mpar:F7D14_05005"/>
<feature type="compositionally biased region" description="Basic and acidic residues" evidence="1">
    <location>
        <begin position="26"/>
        <end position="75"/>
    </location>
</feature>
<dbReference type="Proteomes" id="UP000422569">
    <property type="component" value="Chromosome"/>
</dbReference>
<evidence type="ECO:0000313" key="2">
    <source>
        <dbReference type="EMBL" id="QGM96895.1"/>
    </source>
</evidence>
<dbReference type="EMBL" id="CP044331">
    <property type="protein sequence ID" value="QGM96895.1"/>
    <property type="molecule type" value="Genomic_DNA"/>
</dbReference>
<evidence type="ECO:0000256" key="1">
    <source>
        <dbReference type="SAM" id="MobiDB-lite"/>
    </source>
</evidence>
<proteinExistence type="predicted"/>
<sequence length="75" mass="8530">MGNANETAPRNEGEGNRTAARQYNEAQRKFVESGKVDPAAKDAERALETNEAEELRRAEEEGRKHAKPHEQRREI</sequence>
<reference evidence="2 3" key="1">
    <citation type="submission" date="2019-09" db="EMBL/GenBank/DDBJ databases">
        <title>Isolation and complete genome sequencing of Methylocystis species.</title>
        <authorList>
            <person name="Rumah B.L."/>
            <person name="Stead C.E."/>
            <person name="Stevens B.C."/>
            <person name="Minton N.P."/>
            <person name="Grosse-Honebrink A."/>
            <person name="Zhang Y."/>
        </authorList>
    </citation>
    <scope>NUCLEOTIDE SEQUENCE [LARGE SCALE GENOMIC DNA]</scope>
    <source>
        <strain evidence="2 3">BRCS2</strain>
    </source>
</reference>
<accession>A0A6B8M3G5</accession>